<comment type="caution">
    <text evidence="1">The sequence shown here is derived from an EMBL/GenBank/DDBJ whole genome shotgun (WGS) entry which is preliminary data.</text>
</comment>
<sequence>MAYPGYPNIVMPGQNHGLLGLLTGGTRRGVSRQKHNMCTRTFSTFIPGVCVCPKPKVTFDRVKVIILSTPSLLCERTQSPIPPQVLVELHHRIPNWRLQMVRWARRAMCSPPSRCNTHDCTLSHIVSYGLLDKQVKTPAMFHPERWDGYVSQGRISVLPLRLRQGPRRWRVHTYKLQLCSGISMISLTSTKNLVTLLSRRELASGEWNPPDSMLLHGVSSMLEPKQG</sequence>
<dbReference type="Proteomes" id="UP000759537">
    <property type="component" value="Unassembled WGS sequence"/>
</dbReference>
<accession>A0A9P5T7B5</accession>
<evidence type="ECO:0000313" key="1">
    <source>
        <dbReference type="EMBL" id="KAF8478367.1"/>
    </source>
</evidence>
<reference evidence="1" key="2">
    <citation type="journal article" date="2020" name="Nat. Commun.">
        <title>Large-scale genome sequencing of mycorrhizal fungi provides insights into the early evolution of symbiotic traits.</title>
        <authorList>
            <person name="Miyauchi S."/>
            <person name="Kiss E."/>
            <person name="Kuo A."/>
            <person name="Drula E."/>
            <person name="Kohler A."/>
            <person name="Sanchez-Garcia M."/>
            <person name="Morin E."/>
            <person name="Andreopoulos B."/>
            <person name="Barry K.W."/>
            <person name="Bonito G."/>
            <person name="Buee M."/>
            <person name="Carver A."/>
            <person name="Chen C."/>
            <person name="Cichocki N."/>
            <person name="Clum A."/>
            <person name="Culley D."/>
            <person name="Crous P.W."/>
            <person name="Fauchery L."/>
            <person name="Girlanda M."/>
            <person name="Hayes R.D."/>
            <person name="Keri Z."/>
            <person name="LaButti K."/>
            <person name="Lipzen A."/>
            <person name="Lombard V."/>
            <person name="Magnuson J."/>
            <person name="Maillard F."/>
            <person name="Murat C."/>
            <person name="Nolan M."/>
            <person name="Ohm R.A."/>
            <person name="Pangilinan J."/>
            <person name="Pereira M.F."/>
            <person name="Perotto S."/>
            <person name="Peter M."/>
            <person name="Pfister S."/>
            <person name="Riley R."/>
            <person name="Sitrit Y."/>
            <person name="Stielow J.B."/>
            <person name="Szollosi G."/>
            <person name="Zifcakova L."/>
            <person name="Stursova M."/>
            <person name="Spatafora J.W."/>
            <person name="Tedersoo L."/>
            <person name="Vaario L.M."/>
            <person name="Yamada A."/>
            <person name="Yan M."/>
            <person name="Wang P."/>
            <person name="Xu J."/>
            <person name="Bruns T."/>
            <person name="Baldrian P."/>
            <person name="Vilgalys R."/>
            <person name="Dunand C."/>
            <person name="Henrissat B."/>
            <person name="Grigoriev I.V."/>
            <person name="Hibbett D."/>
            <person name="Nagy L.G."/>
            <person name="Martin F.M."/>
        </authorList>
    </citation>
    <scope>NUCLEOTIDE SEQUENCE</scope>
    <source>
        <strain evidence="1">Prilba</strain>
    </source>
</reference>
<name>A0A9P5T7B5_9AGAM</name>
<dbReference type="EMBL" id="WHVB01000011">
    <property type="protein sequence ID" value="KAF8478367.1"/>
    <property type="molecule type" value="Genomic_DNA"/>
</dbReference>
<keyword evidence="2" id="KW-1185">Reference proteome</keyword>
<protein>
    <submittedName>
        <fullName evidence="1">Uncharacterized protein</fullName>
    </submittedName>
</protein>
<proteinExistence type="predicted"/>
<evidence type="ECO:0000313" key="2">
    <source>
        <dbReference type="Proteomes" id="UP000759537"/>
    </source>
</evidence>
<reference evidence="1" key="1">
    <citation type="submission" date="2019-10" db="EMBL/GenBank/DDBJ databases">
        <authorList>
            <consortium name="DOE Joint Genome Institute"/>
            <person name="Kuo A."/>
            <person name="Miyauchi S."/>
            <person name="Kiss E."/>
            <person name="Drula E."/>
            <person name="Kohler A."/>
            <person name="Sanchez-Garcia M."/>
            <person name="Andreopoulos B."/>
            <person name="Barry K.W."/>
            <person name="Bonito G."/>
            <person name="Buee M."/>
            <person name="Carver A."/>
            <person name="Chen C."/>
            <person name="Cichocki N."/>
            <person name="Clum A."/>
            <person name="Culley D."/>
            <person name="Crous P.W."/>
            <person name="Fauchery L."/>
            <person name="Girlanda M."/>
            <person name="Hayes R."/>
            <person name="Keri Z."/>
            <person name="LaButti K."/>
            <person name="Lipzen A."/>
            <person name="Lombard V."/>
            <person name="Magnuson J."/>
            <person name="Maillard F."/>
            <person name="Morin E."/>
            <person name="Murat C."/>
            <person name="Nolan M."/>
            <person name="Ohm R."/>
            <person name="Pangilinan J."/>
            <person name="Pereira M."/>
            <person name="Perotto S."/>
            <person name="Peter M."/>
            <person name="Riley R."/>
            <person name="Sitrit Y."/>
            <person name="Stielow B."/>
            <person name="Szollosi G."/>
            <person name="Zifcakova L."/>
            <person name="Stursova M."/>
            <person name="Spatafora J.W."/>
            <person name="Tedersoo L."/>
            <person name="Vaario L.-M."/>
            <person name="Yamada A."/>
            <person name="Yan M."/>
            <person name="Wang P."/>
            <person name="Xu J."/>
            <person name="Bruns T."/>
            <person name="Baldrian P."/>
            <person name="Vilgalys R."/>
            <person name="Henrissat B."/>
            <person name="Grigoriev I.V."/>
            <person name="Hibbett D."/>
            <person name="Nagy L.G."/>
            <person name="Martin F.M."/>
        </authorList>
    </citation>
    <scope>NUCLEOTIDE SEQUENCE</scope>
    <source>
        <strain evidence="1">Prilba</strain>
    </source>
</reference>
<organism evidence="1 2">
    <name type="scientific">Russula ochroleuca</name>
    <dbReference type="NCBI Taxonomy" id="152965"/>
    <lineage>
        <taxon>Eukaryota</taxon>
        <taxon>Fungi</taxon>
        <taxon>Dikarya</taxon>
        <taxon>Basidiomycota</taxon>
        <taxon>Agaricomycotina</taxon>
        <taxon>Agaricomycetes</taxon>
        <taxon>Russulales</taxon>
        <taxon>Russulaceae</taxon>
        <taxon>Russula</taxon>
    </lineage>
</organism>
<dbReference type="AlphaFoldDB" id="A0A9P5T7B5"/>
<gene>
    <name evidence="1" type="ORF">DFH94DRAFT_53391</name>
</gene>